<dbReference type="Proteomes" id="UP001286313">
    <property type="component" value="Unassembled WGS sequence"/>
</dbReference>
<evidence type="ECO:0008006" key="4">
    <source>
        <dbReference type="Google" id="ProtNLM"/>
    </source>
</evidence>
<dbReference type="AlphaFoldDB" id="A0AAE1F646"/>
<proteinExistence type="predicted"/>
<dbReference type="EMBL" id="JAWQEG010003069">
    <property type="protein sequence ID" value="KAK3868169.1"/>
    <property type="molecule type" value="Genomic_DNA"/>
</dbReference>
<comment type="caution">
    <text evidence="2">The sequence shown here is derived from an EMBL/GenBank/DDBJ whole genome shotgun (WGS) entry which is preliminary data.</text>
</comment>
<organism evidence="2 3">
    <name type="scientific">Petrolisthes cinctipes</name>
    <name type="common">Flat porcelain crab</name>
    <dbReference type="NCBI Taxonomy" id="88211"/>
    <lineage>
        <taxon>Eukaryota</taxon>
        <taxon>Metazoa</taxon>
        <taxon>Ecdysozoa</taxon>
        <taxon>Arthropoda</taxon>
        <taxon>Crustacea</taxon>
        <taxon>Multicrustacea</taxon>
        <taxon>Malacostraca</taxon>
        <taxon>Eumalacostraca</taxon>
        <taxon>Eucarida</taxon>
        <taxon>Decapoda</taxon>
        <taxon>Pleocyemata</taxon>
        <taxon>Anomura</taxon>
        <taxon>Galatheoidea</taxon>
        <taxon>Porcellanidae</taxon>
        <taxon>Petrolisthes</taxon>
    </lineage>
</organism>
<keyword evidence="1" id="KW-0732">Signal</keyword>
<keyword evidence="3" id="KW-1185">Reference proteome</keyword>
<gene>
    <name evidence="2" type="ORF">Pcinc_026429</name>
</gene>
<feature type="signal peptide" evidence="1">
    <location>
        <begin position="1"/>
        <end position="25"/>
    </location>
</feature>
<evidence type="ECO:0000313" key="3">
    <source>
        <dbReference type="Proteomes" id="UP001286313"/>
    </source>
</evidence>
<reference evidence="2" key="1">
    <citation type="submission" date="2023-10" db="EMBL/GenBank/DDBJ databases">
        <title>Genome assemblies of two species of porcelain crab, Petrolisthes cinctipes and Petrolisthes manimaculis (Anomura: Porcellanidae).</title>
        <authorList>
            <person name="Angst P."/>
        </authorList>
    </citation>
    <scope>NUCLEOTIDE SEQUENCE</scope>
    <source>
        <strain evidence="2">PB745_01</strain>
        <tissue evidence="2">Gill</tissue>
    </source>
</reference>
<accession>A0AAE1F646</accession>
<evidence type="ECO:0000313" key="2">
    <source>
        <dbReference type="EMBL" id="KAK3868169.1"/>
    </source>
</evidence>
<protein>
    <recommendedName>
        <fullName evidence="4">Secreted protein</fullName>
    </recommendedName>
</protein>
<sequence length="127" mass="13519">MAALTLVGRVCVLALLGSGSSTVSSISWVGNRTKDASILPQHTPRGCPYVVIATPANPHDRSHCIRSLGDRMLNPYDGTKFKCSQGTGMGVIAVLNCFHQCSSTVITLLRPLLALGRERFAMGGDTF</sequence>
<feature type="chain" id="PRO_5041907169" description="Secreted protein" evidence="1">
    <location>
        <begin position="26"/>
        <end position="127"/>
    </location>
</feature>
<name>A0AAE1F646_PETCI</name>
<evidence type="ECO:0000256" key="1">
    <source>
        <dbReference type="SAM" id="SignalP"/>
    </source>
</evidence>